<dbReference type="Proteomes" id="UP000010809">
    <property type="component" value="Chromosome"/>
</dbReference>
<dbReference type="AlphaFoldDB" id="L0DSS0"/>
<keyword evidence="2" id="KW-1185">Reference proteome</keyword>
<evidence type="ECO:0000313" key="1">
    <source>
        <dbReference type="EMBL" id="AGA32042.1"/>
    </source>
</evidence>
<dbReference type="PATRIC" id="fig|1255043.3.peg.334"/>
<accession>L0DSS0</accession>
<dbReference type="STRING" id="1255043.TVNIR_0334"/>
<protein>
    <submittedName>
        <fullName evidence="1">Uncharacterized protein</fullName>
    </submittedName>
</protein>
<proteinExistence type="predicted"/>
<evidence type="ECO:0000313" key="2">
    <source>
        <dbReference type="Proteomes" id="UP000010809"/>
    </source>
</evidence>
<sequence length="39" mass="4628">MQIRYLCEAHPDLSMLCTKVTNLHREITMRALENETQTH</sequence>
<dbReference type="HOGENOM" id="CLU_3318458_0_0_6"/>
<name>L0DSS0_THIND</name>
<dbReference type="KEGG" id="tni:TVNIR_0334"/>
<organism evidence="1 2">
    <name type="scientific">Thioalkalivibrio nitratireducens (strain DSM 14787 / UNIQEM 213 / ALEN2)</name>
    <dbReference type="NCBI Taxonomy" id="1255043"/>
    <lineage>
        <taxon>Bacteria</taxon>
        <taxon>Pseudomonadati</taxon>
        <taxon>Pseudomonadota</taxon>
        <taxon>Gammaproteobacteria</taxon>
        <taxon>Chromatiales</taxon>
        <taxon>Ectothiorhodospiraceae</taxon>
        <taxon>Thioalkalivibrio</taxon>
    </lineage>
</organism>
<dbReference type="EMBL" id="CP003989">
    <property type="protein sequence ID" value="AGA32042.1"/>
    <property type="molecule type" value="Genomic_DNA"/>
</dbReference>
<reference evidence="1" key="1">
    <citation type="submission" date="2015-12" db="EMBL/GenBank/DDBJ databases">
        <authorList>
            <person name="Tikhonova T.V."/>
            <person name="Pavlov A.R."/>
            <person name="Beletsky A.V."/>
            <person name="Mardanov A.V."/>
            <person name="Sorokin D.Y."/>
            <person name="Ravin N.V."/>
            <person name="Popov V.O."/>
        </authorList>
    </citation>
    <scope>NUCLEOTIDE SEQUENCE</scope>
    <source>
        <strain evidence="1">DSM 14787</strain>
    </source>
</reference>
<gene>
    <name evidence="1" type="ordered locus">TVNIR_0334</name>
</gene>